<dbReference type="CDD" id="cd08278">
    <property type="entry name" value="benzyl_alcohol_DH"/>
    <property type="match status" value="1"/>
</dbReference>
<organism evidence="8 9">
    <name type="scientific">Novosphingobium colocasiae</name>
    <dbReference type="NCBI Taxonomy" id="1256513"/>
    <lineage>
        <taxon>Bacteria</taxon>
        <taxon>Pseudomonadati</taxon>
        <taxon>Pseudomonadota</taxon>
        <taxon>Alphaproteobacteria</taxon>
        <taxon>Sphingomonadales</taxon>
        <taxon>Sphingomonadaceae</taxon>
        <taxon>Novosphingobium</taxon>
    </lineage>
</organism>
<evidence type="ECO:0000256" key="5">
    <source>
        <dbReference type="ARBA" id="ARBA00023002"/>
    </source>
</evidence>
<dbReference type="InterPro" id="IPR036291">
    <property type="entry name" value="NAD(P)-bd_dom_sf"/>
</dbReference>
<evidence type="ECO:0000256" key="4">
    <source>
        <dbReference type="ARBA" id="ARBA00022833"/>
    </source>
</evidence>
<keyword evidence="3 6" id="KW-0479">Metal-binding</keyword>
<dbReference type="SUPFAM" id="SSF51735">
    <property type="entry name" value="NAD(P)-binding Rossmann-fold domains"/>
    <property type="match status" value="1"/>
</dbReference>
<protein>
    <submittedName>
        <fullName evidence="8">Aryl-alcohol dehydrogenase</fullName>
    </submittedName>
</protein>
<evidence type="ECO:0000256" key="1">
    <source>
        <dbReference type="ARBA" id="ARBA00001947"/>
    </source>
</evidence>
<dbReference type="InterPro" id="IPR020843">
    <property type="entry name" value="ER"/>
</dbReference>
<evidence type="ECO:0000256" key="3">
    <source>
        <dbReference type="ARBA" id="ARBA00022723"/>
    </source>
</evidence>
<dbReference type="AlphaFoldDB" id="A0A918P898"/>
<dbReference type="InterPro" id="IPR013154">
    <property type="entry name" value="ADH-like_N"/>
</dbReference>
<dbReference type="PANTHER" id="PTHR43350:SF17">
    <property type="entry name" value="NAD-DEPENDENT ALCOHOL DEHYDROGENASE"/>
    <property type="match status" value="1"/>
</dbReference>
<evidence type="ECO:0000313" key="9">
    <source>
        <dbReference type="Proteomes" id="UP000648075"/>
    </source>
</evidence>
<reference evidence="8" key="1">
    <citation type="journal article" date="2014" name="Int. J. Syst. Evol. Microbiol.">
        <title>Complete genome sequence of Corynebacterium casei LMG S-19264T (=DSM 44701T), isolated from a smear-ripened cheese.</title>
        <authorList>
            <consortium name="US DOE Joint Genome Institute (JGI-PGF)"/>
            <person name="Walter F."/>
            <person name="Albersmeier A."/>
            <person name="Kalinowski J."/>
            <person name="Ruckert C."/>
        </authorList>
    </citation>
    <scope>NUCLEOTIDE SEQUENCE</scope>
    <source>
        <strain evidence="8">KCTC 32255</strain>
    </source>
</reference>
<evidence type="ECO:0000256" key="6">
    <source>
        <dbReference type="RuleBase" id="RU361277"/>
    </source>
</evidence>
<dbReference type="Gene3D" id="3.90.180.10">
    <property type="entry name" value="Medium-chain alcohol dehydrogenases, catalytic domain"/>
    <property type="match status" value="1"/>
</dbReference>
<gene>
    <name evidence="8" type="ORF">GCM10011614_00780</name>
</gene>
<evidence type="ECO:0000259" key="7">
    <source>
        <dbReference type="SMART" id="SM00829"/>
    </source>
</evidence>
<comment type="cofactor">
    <cofactor evidence="1 6">
        <name>Zn(2+)</name>
        <dbReference type="ChEBI" id="CHEBI:29105"/>
    </cofactor>
</comment>
<name>A0A918P898_9SPHN</name>
<dbReference type="SMART" id="SM00829">
    <property type="entry name" value="PKS_ER"/>
    <property type="match status" value="1"/>
</dbReference>
<dbReference type="Gene3D" id="3.40.50.720">
    <property type="entry name" value="NAD(P)-binding Rossmann-like Domain"/>
    <property type="match status" value="1"/>
</dbReference>
<reference evidence="8" key="2">
    <citation type="submission" date="2020-09" db="EMBL/GenBank/DDBJ databases">
        <authorList>
            <person name="Sun Q."/>
            <person name="Kim S."/>
        </authorList>
    </citation>
    <scope>NUCLEOTIDE SEQUENCE</scope>
    <source>
        <strain evidence="8">KCTC 32255</strain>
    </source>
</reference>
<dbReference type="PROSITE" id="PS00059">
    <property type="entry name" value="ADH_ZINC"/>
    <property type="match status" value="1"/>
</dbReference>
<dbReference type="PANTHER" id="PTHR43350">
    <property type="entry name" value="NAD-DEPENDENT ALCOHOL DEHYDROGENASE"/>
    <property type="match status" value="1"/>
</dbReference>
<dbReference type="GO" id="GO:0008270">
    <property type="term" value="F:zinc ion binding"/>
    <property type="evidence" value="ECO:0007669"/>
    <property type="project" value="InterPro"/>
</dbReference>
<sequence length="368" mass="38087">MDALAAVLHEPAGPFTIERIEVAEPQAGEVRVAVKAVGICHSDLVIASGALGNPFPTVLGHEGAGVVDAVGEGVTSVKPGDKVLMSFNSCGHCVRCDHDDPAYCHSFFPLNMICARADGSTRMTKDGQPIADNCFGQSSFSAVCVANERNVLKVADNADLTTLAPLGCGIQTGAGAVLRSLKGKAGETLLVIGGGAVGLSAVIGGTLAGCTQIILIEPQAKRREMALEIGATHVIDPATAGNIVEAVRAIVPIGVDMIVDTSGHMPTLEQTPGMIAPMGRIGLVGLPGALDAALPLPMIQWLTLGGTVRGIVEGDSDITGFLPELLAYYAEGRLPFDKFVTRYPFEKINEAIADSHHGACIKPVLVLD</sequence>
<accession>A0A918P898</accession>
<dbReference type="InterPro" id="IPR002328">
    <property type="entry name" value="ADH_Zn_CS"/>
</dbReference>
<dbReference type="Proteomes" id="UP000648075">
    <property type="component" value="Unassembled WGS sequence"/>
</dbReference>
<dbReference type="InterPro" id="IPR013149">
    <property type="entry name" value="ADH-like_C"/>
</dbReference>
<keyword evidence="9" id="KW-1185">Reference proteome</keyword>
<dbReference type="EMBL" id="BMZA01000001">
    <property type="protein sequence ID" value="GGY90035.1"/>
    <property type="molecule type" value="Genomic_DNA"/>
</dbReference>
<keyword evidence="5" id="KW-0560">Oxidoreductase</keyword>
<dbReference type="Pfam" id="PF08240">
    <property type="entry name" value="ADH_N"/>
    <property type="match status" value="1"/>
</dbReference>
<evidence type="ECO:0000313" key="8">
    <source>
        <dbReference type="EMBL" id="GGY90035.1"/>
    </source>
</evidence>
<proteinExistence type="inferred from homology"/>
<dbReference type="RefSeq" id="WP_189619118.1">
    <property type="nucleotide sequence ID" value="NZ_BMZA01000001.1"/>
</dbReference>
<evidence type="ECO:0000256" key="2">
    <source>
        <dbReference type="ARBA" id="ARBA00008072"/>
    </source>
</evidence>
<dbReference type="GO" id="GO:0016616">
    <property type="term" value="F:oxidoreductase activity, acting on the CH-OH group of donors, NAD or NADP as acceptor"/>
    <property type="evidence" value="ECO:0007669"/>
    <property type="project" value="UniProtKB-ARBA"/>
</dbReference>
<dbReference type="Pfam" id="PF00107">
    <property type="entry name" value="ADH_zinc_N"/>
    <property type="match status" value="1"/>
</dbReference>
<dbReference type="InterPro" id="IPR011032">
    <property type="entry name" value="GroES-like_sf"/>
</dbReference>
<comment type="similarity">
    <text evidence="2 6">Belongs to the zinc-containing alcohol dehydrogenase family.</text>
</comment>
<dbReference type="SUPFAM" id="SSF50129">
    <property type="entry name" value="GroES-like"/>
    <property type="match status" value="1"/>
</dbReference>
<keyword evidence="4 6" id="KW-0862">Zinc</keyword>
<comment type="caution">
    <text evidence="8">The sequence shown here is derived from an EMBL/GenBank/DDBJ whole genome shotgun (WGS) entry which is preliminary data.</text>
</comment>
<feature type="domain" description="Enoyl reductase (ER)" evidence="7">
    <location>
        <begin position="13"/>
        <end position="365"/>
    </location>
</feature>